<protein>
    <submittedName>
        <fullName evidence="2">Uncharacterized protein</fullName>
    </submittedName>
</protein>
<feature type="compositionally biased region" description="Low complexity" evidence="1">
    <location>
        <begin position="1"/>
        <end position="23"/>
    </location>
</feature>
<feature type="region of interest" description="Disordered" evidence="1">
    <location>
        <begin position="1"/>
        <end position="29"/>
    </location>
</feature>
<evidence type="ECO:0000313" key="2">
    <source>
        <dbReference type="EMBL" id="KAF2824729.1"/>
    </source>
</evidence>
<proteinExistence type="predicted"/>
<dbReference type="AlphaFoldDB" id="A0A6A6ZVZ1"/>
<gene>
    <name evidence="2" type="ORF">CC86DRAFT_446867</name>
</gene>
<keyword evidence="3" id="KW-1185">Reference proteome</keyword>
<organism evidence="2 3">
    <name type="scientific">Ophiobolus disseminans</name>
    <dbReference type="NCBI Taxonomy" id="1469910"/>
    <lineage>
        <taxon>Eukaryota</taxon>
        <taxon>Fungi</taxon>
        <taxon>Dikarya</taxon>
        <taxon>Ascomycota</taxon>
        <taxon>Pezizomycotina</taxon>
        <taxon>Dothideomycetes</taxon>
        <taxon>Pleosporomycetidae</taxon>
        <taxon>Pleosporales</taxon>
        <taxon>Pleosporineae</taxon>
        <taxon>Phaeosphaeriaceae</taxon>
        <taxon>Ophiobolus</taxon>
    </lineage>
</organism>
<dbReference type="EMBL" id="MU006229">
    <property type="protein sequence ID" value="KAF2824729.1"/>
    <property type="molecule type" value="Genomic_DNA"/>
</dbReference>
<accession>A0A6A6ZVZ1</accession>
<name>A0A6A6ZVZ1_9PLEO</name>
<reference evidence="2" key="1">
    <citation type="journal article" date="2020" name="Stud. Mycol.">
        <title>101 Dothideomycetes genomes: a test case for predicting lifestyles and emergence of pathogens.</title>
        <authorList>
            <person name="Haridas S."/>
            <person name="Albert R."/>
            <person name="Binder M."/>
            <person name="Bloem J."/>
            <person name="Labutti K."/>
            <person name="Salamov A."/>
            <person name="Andreopoulos B."/>
            <person name="Baker S."/>
            <person name="Barry K."/>
            <person name="Bills G."/>
            <person name="Bluhm B."/>
            <person name="Cannon C."/>
            <person name="Castanera R."/>
            <person name="Culley D."/>
            <person name="Daum C."/>
            <person name="Ezra D."/>
            <person name="Gonzalez J."/>
            <person name="Henrissat B."/>
            <person name="Kuo A."/>
            <person name="Liang C."/>
            <person name="Lipzen A."/>
            <person name="Lutzoni F."/>
            <person name="Magnuson J."/>
            <person name="Mondo S."/>
            <person name="Nolan M."/>
            <person name="Ohm R."/>
            <person name="Pangilinan J."/>
            <person name="Park H.-J."/>
            <person name="Ramirez L."/>
            <person name="Alfaro M."/>
            <person name="Sun H."/>
            <person name="Tritt A."/>
            <person name="Yoshinaga Y."/>
            <person name="Zwiers L.-H."/>
            <person name="Turgeon B."/>
            <person name="Goodwin S."/>
            <person name="Spatafora J."/>
            <person name="Crous P."/>
            <person name="Grigoriev I."/>
        </authorList>
    </citation>
    <scope>NUCLEOTIDE SEQUENCE</scope>
    <source>
        <strain evidence="2">CBS 113818</strain>
    </source>
</reference>
<sequence>MTSLPLTPSSNPSPDLLPQSQPTVDFSPATVPYNEAFENDLMNLILHPPENVPAPTPSAETPMVPASQLPIPLSSSLRTHPSPIPGLHLTHADGYHTGGPGPSPQTVEAFAQRFMREHGVSDEAELQDVIREVMAQKMGELRGRMLERERAVQKNREVDEELDKLRLQRDAEVRVLEKMKGRR</sequence>
<dbReference type="OrthoDB" id="3926908at2759"/>
<dbReference type="Proteomes" id="UP000799424">
    <property type="component" value="Unassembled WGS sequence"/>
</dbReference>
<evidence type="ECO:0000313" key="3">
    <source>
        <dbReference type="Proteomes" id="UP000799424"/>
    </source>
</evidence>
<evidence type="ECO:0000256" key="1">
    <source>
        <dbReference type="SAM" id="MobiDB-lite"/>
    </source>
</evidence>